<dbReference type="CDD" id="cd00229">
    <property type="entry name" value="SGNH_hydrolase"/>
    <property type="match status" value="1"/>
</dbReference>
<keyword evidence="4" id="KW-1185">Reference proteome</keyword>
<evidence type="ECO:0000313" key="3">
    <source>
        <dbReference type="EMBL" id="KJL33962.1"/>
    </source>
</evidence>
<dbReference type="STRING" id="582680.RS86_01398"/>
<dbReference type="InterPro" id="IPR013830">
    <property type="entry name" value="SGNH_hydro"/>
</dbReference>
<dbReference type="Proteomes" id="UP000033740">
    <property type="component" value="Unassembled WGS sequence"/>
</dbReference>
<dbReference type="SUPFAM" id="SSF52266">
    <property type="entry name" value="SGNH hydrolase"/>
    <property type="match status" value="1"/>
</dbReference>
<sequence length="230" mass="23442">MRRRAHPRIAGVVAGIVLATALGGCASAPAPPVTPAPSSTAGKLLVAVGNSFVGGSAMDSGTARRWPGLVAMRLGMRLDVISAGSSGYADPGDAGLTYRDLVREIPSGADVVVIMGSDDDAPYPPDEIEREARVALGEAVVRAPHAQIIVTSTPWVVKDPDVGIENTRDAVKAAASELGLEYIDGLGTWLVTGPPGQIGADGLHPTDLGHARLADALVGPIRAAAERAHG</sequence>
<protein>
    <recommendedName>
        <fullName evidence="2">SGNH hydrolase-type esterase domain-containing protein</fullName>
    </recommendedName>
</protein>
<dbReference type="InterPro" id="IPR053140">
    <property type="entry name" value="GDSL_Rv0518-like"/>
</dbReference>
<gene>
    <name evidence="3" type="ORF">RS86_01398</name>
</gene>
<comment type="caution">
    <text evidence="3">The sequence shown here is derived from an EMBL/GenBank/DDBJ whole genome shotgun (WGS) entry which is preliminary data.</text>
</comment>
<organism evidence="3 4">
    <name type="scientific">Microbacterium azadirachtae</name>
    <dbReference type="NCBI Taxonomy" id="582680"/>
    <lineage>
        <taxon>Bacteria</taxon>
        <taxon>Bacillati</taxon>
        <taxon>Actinomycetota</taxon>
        <taxon>Actinomycetes</taxon>
        <taxon>Micrococcales</taxon>
        <taxon>Microbacteriaceae</taxon>
        <taxon>Microbacterium</taxon>
    </lineage>
</organism>
<accession>A0A0F0LL67</accession>
<dbReference type="PANTHER" id="PTHR43784:SF2">
    <property type="entry name" value="GDSL-LIKE LIPASE_ACYLHYDROLASE, PUTATIVE (AFU_ORTHOLOGUE AFUA_2G00820)-RELATED"/>
    <property type="match status" value="1"/>
</dbReference>
<feature type="domain" description="SGNH hydrolase-type esterase" evidence="2">
    <location>
        <begin position="47"/>
        <end position="212"/>
    </location>
</feature>
<dbReference type="PANTHER" id="PTHR43784">
    <property type="entry name" value="GDSL-LIKE LIPASE/ACYLHYDROLASE, PUTATIVE (AFU_ORTHOLOGUE AFUA_2G00820)-RELATED"/>
    <property type="match status" value="1"/>
</dbReference>
<evidence type="ECO:0000259" key="2">
    <source>
        <dbReference type="Pfam" id="PF13472"/>
    </source>
</evidence>
<dbReference type="InterPro" id="IPR036514">
    <property type="entry name" value="SGNH_hydro_sf"/>
</dbReference>
<dbReference type="PATRIC" id="fig|582680.6.peg.1435"/>
<dbReference type="EMBL" id="JYIX01000031">
    <property type="protein sequence ID" value="KJL33962.1"/>
    <property type="molecule type" value="Genomic_DNA"/>
</dbReference>
<proteinExistence type="predicted"/>
<dbReference type="PROSITE" id="PS51257">
    <property type="entry name" value="PROKAR_LIPOPROTEIN"/>
    <property type="match status" value="1"/>
</dbReference>
<feature type="signal peptide" evidence="1">
    <location>
        <begin position="1"/>
        <end position="30"/>
    </location>
</feature>
<evidence type="ECO:0000256" key="1">
    <source>
        <dbReference type="SAM" id="SignalP"/>
    </source>
</evidence>
<evidence type="ECO:0000313" key="4">
    <source>
        <dbReference type="Proteomes" id="UP000033740"/>
    </source>
</evidence>
<feature type="chain" id="PRO_5002445366" description="SGNH hydrolase-type esterase domain-containing protein" evidence="1">
    <location>
        <begin position="31"/>
        <end position="230"/>
    </location>
</feature>
<dbReference type="Pfam" id="PF13472">
    <property type="entry name" value="Lipase_GDSL_2"/>
    <property type="match status" value="1"/>
</dbReference>
<keyword evidence="1" id="KW-0732">Signal</keyword>
<reference evidence="3 4" key="1">
    <citation type="submission" date="2015-02" db="EMBL/GenBank/DDBJ databases">
        <title>Draft genome sequences of ten Microbacterium spp. with emphasis on heavy metal contaminated environments.</title>
        <authorList>
            <person name="Corretto E."/>
        </authorList>
    </citation>
    <scope>NUCLEOTIDE SEQUENCE [LARGE SCALE GENOMIC DNA]</scope>
    <source>
        <strain evidence="3 4">ARN176</strain>
    </source>
</reference>
<dbReference type="AlphaFoldDB" id="A0A0F0LL67"/>
<dbReference type="Gene3D" id="3.40.50.1110">
    <property type="entry name" value="SGNH hydrolase"/>
    <property type="match status" value="1"/>
</dbReference>
<name>A0A0F0LL67_9MICO</name>
<dbReference type="RefSeq" id="WP_082076637.1">
    <property type="nucleotide sequence ID" value="NZ_JYIX01000031.1"/>
</dbReference>